<keyword evidence="2" id="KW-0442">Lipid degradation</keyword>
<dbReference type="GeneID" id="92010974"/>
<evidence type="ECO:0000313" key="7">
    <source>
        <dbReference type="Proteomes" id="UP001430584"/>
    </source>
</evidence>
<feature type="compositionally biased region" description="Basic and acidic residues" evidence="4">
    <location>
        <begin position="517"/>
        <end position="535"/>
    </location>
</feature>
<dbReference type="EMBL" id="JAJVCZ030000007">
    <property type="protein sequence ID" value="KAL0257726.1"/>
    <property type="molecule type" value="Genomic_DNA"/>
</dbReference>
<evidence type="ECO:0000256" key="4">
    <source>
        <dbReference type="SAM" id="MobiDB-lite"/>
    </source>
</evidence>
<accession>A0ABR3CAQ7</accession>
<keyword evidence="3" id="KW-0443">Lipid metabolism</keyword>
<dbReference type="InterPro" id="IPR002641">
    <property type="entry name" value="PNPLA_dom"/>
</dbReference>
<feature type="compositionally biased region" description="Basic and acidic residues" evidence="4">
    <location>
        <begin position="543"/>
        <end position="559"/>
    </location>
</feature>
<feature type="region of interest" description="Disordered" evidence="4">
    <location>
        <begin position="324"/>
        <end position="417"/>
    </location>
</feature>
<proteinExistence type="predicted"/>
<dbReference type="Pfam" id="PF01734">
    <property type="entry name" value="Patatin"/>
    <property type="match status" value="1"/>
</dbReference>
<evidence type="ECO:0000256" key="2">
    <source>
        <dbReference type="ARBA" id="ARBA00022963"/>
    </source>
</evidence>
<name>A0ABR3CAQ7_9PEZI</name>
<dbReference type="PANTHER" id="PTHR24185">
    <property type="entry name" value="CALCIUM-INDEPENDENT PHOSPHOLIPASE A2-GAMMA"/>
    <property type="match status" value="1"/>
</dbReference>
<dbReference type="Proteomes" id="UP001430584">
    <property type="component" value="Unassembled WGS sequence"/>
</dbReference>
<dbReference type="Gene3D" id="3.40.1090.10">
    <property type="entry name" value="Cytosolic phospholipase A2 catalytic domain"/>
    <property type="match status" value="1"/>
</dbReference>
<dbReference type="SUPFAM" id="SSF52151">
    <property type="entry name" value="FabD/lysophospholipase-like"/>
    <property type="match status" value="1"/>
</dbReference>
<gene>
    <name evidence="6" type="ORF">SLS55_006889</name>
</gene>
<feature type="compositionally biased region" description="Basic and acidic residues" evidence="4">
    <location>
        <begin position="329"/>
        <end position="346"/>
    </location>
</feature>
<protein>
    <recommendedName>
        <fullName evidence="5">PNPLA domain-containing protein</fullName>
    </recommendedName>
</protein>
<feature type="compositionally biased region" description="Low complexity" evidence="4">
    <location>
        <begin position="362"/>
        <end position="395"/>
    </location>
</feature>
<organism evidence="6 7">
    <name type="scientific">Diplodia seriata</name>
    <dbReference type="NCBI Taxonomy" id="420778"/>
    <lineage>
        <taxon>Eukaryota</taxon>
        <taxon>Fungi</taxon>
        <taxon>Dikarya</taxon>
        <taxon>Ascomycota</taxon>
        <taxon>Pezizomycotina</taxon>
        <taxon>Dothideomycetes</taxon>
        <taxon>Dothideomycetes incertae sedis</taxon>
        <taxon>Botryosphaeriales</taxon>
        <taxon>Botryosphaeriaceae</taxon>
        <taxon>Diplodia</taxon>
    </lineage>
</organism>
<dbReference type="RefSeq" id="XP_066630755.1">
    <property type="nucleotide sequence ID" value="XM_066778318.1"/>
</dbReference>
<evidence type="ECO:0000256" key="1">
    <source>
        <dbReference type="ARBA" id="ARBA00022801"/>
    </source>
</evidence>
<evidence type="ECO:0000313" key="6">
    <source>
        <dbReference type="EMBL" id="KAL0257726.1"/>
    </source>
</evidence>
<sequence>MLGRLRMSVPQCLELYRQVGNDLFGTRRSVVPLTTKYRHKPLEEAVKEIVRRHCKTHPNGTCDGNDWFPWDVEEEEDQINSLVLRPGEQICHSICLTATHNERVNEAHLLRTYNHRYVNVPNYITLYNEGADKLRVWEVTRATSAAPFYFKILEADIRGEIMGFKDGGIRENNPAGAAWSEFVSLYGEHRDPALLLSLGTGRPDESADGFASAWPGPFGNSRAMKKVAEKFAVFKNVLIKYTEGEEQHRAMVRIAKGENTWYKRLNVDAGLEKMKLDNWEKGPWGGPQAFAAAAATATAVATAPVSKSAAIASSSAPAILASSTAAALREQRVPREDTGTDRRRLNFEIPITNTKSAEDADPTSSGTLPSVSSDSLSNSNTATAPNSQQDQQQQKNNKDGPNKKKKQPKPVPGGRTLTRMEEATAAYLQRPFDHKYDTYARPMIKVQQAAEKLVRQRRARERAAHEDPRRWDTYMGRWLTGSYEDEADGVVRWSMTEGEGRRMSLKSLVKGVSGSGRETRRGSGQEEDGKRRSESGDAGTRASGEHLVKEGRGKGREVR</sequence>
<feature type="region of interest" description="Disordered" evidence="4">
    <location>
        <begin position="499"/>
        <end position="559"/>
    </location>
</feature>
<keyword evidence="1" id="KW-0378">Hydrolase</keyword>
<reference evidence="6 7" key="1">
    <citation type="submission" date="2024-02" db="EMBL/GenBank/DDBJ databases">
        <title>De novo assembly and annotation of 12 fungi associated with fruit tree decline syndrome in Ontario, Canada.</title>
        <authorList>
            <person name="Sulman M."/>
            <person name="Ellouze W."/>
            <person name="Ilyukhin E."/>
        </authorList>
    </citation>
    <scope>NUCLEOTIDE SEQUENCE [LARGE SCALE GENOMIC DNA]</scope>
    <source>
        <strain evidence="6 7">FDS-637</strain>
    </source>
</reference>
<feature type="domain" description="PNPLA" evidence="5">
    <location>
        <begin position="25"/>
        <end position="179"/>
    </location>
</feature>
<keyword evidence="7" id="KW-1185">Reference proteome</keyword>
<evidence type="ECO:0000259" key="5">
    <source>
        <dbReference type="Pfam" id="PF01734"/>
    </source>
</evidence>
<dbReference type="PANTHER" id="PTHR24185:SF1">
    <property type="entry name" value="CALCIUM-INDEPENDENT PHOSPHOLIPASE A2-GAMMA"/>
    <property type="match status" value="1"/>
</dbReference>
<dbReference type="InterPro" id="IPR016035">
    <property type="entry name" value="Acyl_Trfase/lysoPLipase"/>
</dbReference>
<comment type="caution">
    <text evidence="6">The sequence shown here is derived from an EMBL/GenBank/DDBJ whole genome shotgun (WGS) entry which is preliminary data.</text>
</comment>
<evidence type="ECO:0000256" key="3">
    <source>
        <dbReference type="ARBA" id="ARBA00023098"/>
    </source>
</evidence>